<dbReference type="Pfam" id="PF00293">
    <property type="entry name" value="NUDIX"/>
    <property type="match status" value="1"/>
</dbReference>
<gene>
    <name evidence="4" type="ORF">EV667_0797</name>
</gene>
<dbReference type="Proteomes" id="UP000295030">
    <property type="component" value="Unassembled WGS sequence"/>
</dbReference>
<sequence>MSARAKTGELADRSIDLNLAGPEDVGTGFRPYHRFIATFEGADRAPLRQQRDILRVGPVVGVLAYDPAAACFVMIRQFRLGAQLATGAGELVEIAAGLIDPGEDAEMAARRECVEEIGVAPRALLPIARFLPTPGVTDEHATLYLGLVDSTDVPEEAGEPGETELTRPFLVPVEEALAHLAAPFPAPFANGFVLIALQWFALNRARVEAFVAANG</sequence>
<dbReference type="EMBL" id="SMFY01000001">
    <property type="protein sequence ID" value="TCK30699.1"/>
    <property type="molecule type" value="Genomic_DNA"/>
</dbReference>
<keyword evidence="2" id="KW-0460">Magnesium</keyword>
<evidence type="ECO:0000259" key="3">
    <source>
        <dbReference type="PROSITE" id="PS51462"/>
    </source>
</evidence>
<dbReference type="OrthoDB" id="5292471at2"/>
<dbReference type="AlphaFoldDB" id="A0A4R1IC19"/>
<dbReference type="SUPFAM" id="SSF55811">
    <property type="entry name" value="Nudix"/>
    <property type="match status" value="1"/>
</dbReference>
<feature type="domain" description="Nudix hydrolase" evidence="3">
    <location>
        <begin position="55"/>
        <end position="194"/>
    </location>
</feature>
<dbReference type="GO" id="GO:0006753">
    <property type="term" value="P:nucleoside phosphate metabolic process"/>
    <property type="evidence" value="ECO:0007669"/>
    <property type="project" value="TreeGrafter"/>
</dbReference>
<evidence type="ECO:0000313" key="5">
    <source>
        <dbReference type="Proteomes" id="UP000295030"/>
    </source>
</evidence>
<dbReference type="InterPro" id="IPR015797">
    <property type="entry name" value="NUDIX_hydrolase-like_dom_sf"/>
</dbReference>
<reference evidence="4 5" key="1">
    <citation type="submission" date="2019-03" db="EMBL/GenBank/DDBJ databases">
        <title>Genomic Encyclopedia of Type Strains, Phase IV (KMG-IV): sequencing the most valuable type-strain genomes for metagenomic binning, comparative biology and taxonomic classification.</title>
        <authorList>
            <person name="Goeker M."/>
        </authorList>
    </citation>
    <scope>NUCLEOTIDE SEQUENCE [LARGE SCALE GENOMIC DNA]</scope>
    <source>
        <strain evidence="4 5">DSM 101</strain>
    </source>
</reference>
<dbReference type="GO" id="GO:0005829">
    <property type="term" value="C:cytosol"/>
    <property type="evidence" value="ECO:0007669"/>
    <property type="project" value="TreeGrafter"/>
</dbReference>
<evidence type="ECO:0000256" key="2">
    <source>
        <dbReference type="ARBA" id="ARBA00022842"/>
    </source>
</evidence>
<accession>A0A4R1IC19</accession>
<protein>
    <submittedName>
        <fullName evidence="4">ADP-ribose pyrophosphatase</fullName>
    </submittedName>
</protein>
<dbReference type="PANTHER" id="PTHR11839:SF5">
    <property type="entry name" value="ADP-RIBOSE PYROPHOSPHATASE"/>
    <property type="match status" value="1"/>
</dbReference>
<evidence type="ECO:0000313" key="4">
    <source>
        <dbReference type="EMBL" id="TCK30699.1"/>
    </source>
</evidence>
<evidence type="ECO:0000256" key="1">
    <source>
        <dbReference type="ARBA" id="ARBA00022801"/>
    </source>
</evidence>
<dbReference type="Gene3D" id="3.90.79.10">
    <property type="entry name" value="Nucleoside Triphosphate Pyrophosphohydrolase"/>
    <property type="match status" value="1"/>
</dbReference>
<dbReference type="GO" id="GO:0019144">
    <property type="term" value="F:ADP-sugar diphosphatase activity"/>
    <property type="evidence" value="ECO:0007669"/>
    <property type="project" value="TreeGrafter"/>
</dbReference>
<proteinExistence type="predicted"/>
<dbReference type="RefSeq" id="WP_131833996.1">
    <property type="nucleotide sequence ID" value="NZ_SMFY01000001.1"/>
</dbReference>
<organism evidence="4 5">
    <name type="scientific">Ancylobacter aquaticus</name>
    <dbReference type="NCBI Taxonomy" id="100"/>
    <lineage>
        <taxon>Bacteria</taxon>
        <taxon>Pseudomonadati</taxon>
        <taxon>Pseudomonadota</taxon>
        <taxon>Alphaproteobacteria</taxon>
        <taxon>Hyphomicrobiales</taxon>
        <taxon>Xanthobacteraceae</taxon>
        <taxon>Ancylobacter</taxon>
    </lineage>
</organism>
<dbReference type="InterPro" id="IPR000086">
    <property type="entry name" value="NUDIX_hydrolase_dom"/>
</dbReference>
<comment type="caution">
    <text evidence="4">The sequence shown here is derived from an EMBL/GenBank/DDBJ whole genome shotgun (WGS) entry which is preliminary data.</text>
</comment>
<dbReference type="GO" id="GO:0019693">
    <property type="term" value="P:ribose phosphate metabolic process"/>
    <property type="evidence" value="ECO:0007669"/>
    <property type="project" value="TreeGrafter"/>
</dbReference>
<keyword evidence="1" id="KW-0378">Hydrolase</keyword>
<dbReference type="PANTHER" id="PTHR11839">
    <property type="entry name" value="UDP/ADP-SUGAR PYROPHOSPHATASE"/>
    <property type="match status" value="1"/>
</dbReference>
<keyword evidence="5" id="KW-1185">Reference proteome</keyword>
<dbReference type="PROSITE" id="PS51462">
    <property type="entry name" value="NUDIX"/>
    <property type="match status" value="1"/>
</dbReference>
<name>A0A4R1IC19_ANCAQ</name>